<proteinExistence type="predicted"/>
<name>A0A4V1LRJ6_9GAMM</name>
<evidence type="ECO:0000313" key="3">
    <source>
        <dbReference type="Proteomes" id="UP000290287"/>
    </source>
</evidence>
<protein>
    <submittedName>
        <fullName evidence="2">Uncharacterized protein</fullName>
    </submittedName>
</protein>
<sequence>MKKSIIATTMVLASATAFSASALDMNVIPLEGAAWVEVHNGGNPVQGATVTVDGNSYVTPASGLLFVRISDDEDDRYVFTAQDSSGNKSAKLAWYTKTKHKKQ</sequence>
<evidence type="ECO:0000313" key="2">
    <source>
        <dbReference type="EMBL" id="RXJ68428.1"/>
    </source>
</evidence>
<evidence type="ECO:0000256" key="1">
    <source>
        <dbReference type="SAM" id="SignalP"/>
    </source>
</evidence>
<dbReference type="OrthoDB" id="5919044at2"/>
<dbReference type="Proteomes" id="UP000290287">
    <property type="component" value="Unassembled WGS sequence"/>
</dbReference>
<dbReference type="EMBL" id="PEIB01000062">
    <property type="protein sequence ID" value="RXJ68428.1"/>
    <property type="molecule type" value="Genomic_DNA"/>
</dbReference>
<feature type="chain" id="PRO_5020216324" evidence="1">
    <location>
        <begin position="23"/>
        <end position="103"/>
    </location>
</feature>
<gene>
    <name evidence="2" type="ORF">CS022_24170</name>
</gene>
<accession>A0A4V1LRJ6</accession>
<dbReference type="RefSeq" id="WP_129124401.1">
    <property type="nucleotide sequence ID" value="NZ_PEIB01000062.1"/>
</dbReference>
<feature type="signal peptide" evidence="1">
    <location>
        <begin position="1"/>
        <end position="22"/>
    </location>
</feature>
<keyword evidence="1" id="KW-0732">Signal</keyword>
<reference evidence="2 3" key="1">
    <citation type="submission" date="2017-10" db="EMBL/GenBank/DDBJ databases">
        <title>Nyctiphanis sp. nov., isolated from the stomach of the euphausiid Nyctiphanes simplex (Hansen, 1911) in the Gulf of California.</title>
        <authorList>
            <person name="Gomez-Gil B."/>
            <person name="Aguilar-Mendez M."/>
            <person name="Lopez-Cortes A."/>
            <person name="Gomez-Gutierrez J."/>
            <person name="Roque A."/>
            <person name="Lang E."/>
            <person name="Gonzalez-Castillo A."/>
        </authorList>
    </citation>
    <scope>NUCLEOTIDE SEQUENCE [LARGE SCALE GENOMIC DNA]</scope>
    <source>
        <strain evidence="2 3">CAIM 600</strain>
    </source>
</reference>
<dbReference type="AlphaFoldDB" id="A0A4V1LRJ6"/>
<keyword evidence="3" id="KW-1185">Reference proteome</keyword>
<organism evidence="2 3">
    <name type="scientific">Veronia nyctiphanis</name>
    <dbReference type="NCBI Taxonomy" id="1278244"/>
    <lineage>
        <taxon>Bacteria</taxon>
        <taxon>Pseudomonadati</taxon>
        <taxon>Pseudomonadota</taxon>
        <taxon>Gammaproteobacteria</taxon>
        <taxon>Vibrionales</taxon>
        <taxon>Vibrionaceae</taxon>
        <taxon>Veronia</taxon>
    </lineage>
</organism>
<comment type="caution">
    <text evidence="2">The sequence shown here is derived from an EMBL/GenBank/DDBJ whole genome shotgun (WGS) entry which is preliminary data.</text>
</comment>